<sequence length="364" mass="39801">MRIYLGAWLGLALATIGLVVPVHLLPHAGLLLSSLALLALRPRKTARAAATSHSQTPVDSVVTHASAGDWQLIEGVAPSWRDSLGQTRALLQSNIGELFQRFHNIAQRLEQSLDNSNDVLGNGGVGESLRDANQRLHEVTESFRASSQRQHALLDTISHLDSYASQLQHMARRVQEIAKQTNLLALNAAIEAARAGEYGRGFSVVADEVRKLSTLSAETGLAMDEKVGEITHAIQTTIEAAAELGTSEQSNLDFLSQSVSGVMSRLGDNLNQLSDASHALQHDARETQHDIQAIMVSLQFQDRTDQMLEHVQSDLQDLLDAIVANDPSLHDAPAWLDRLRQRFTTDEERHGQPKTPSSAEVTFF</sequence>
<evidence type="ECO:0000256" key="3">
    <source>
        <dbReference type="ARBA" id="ARBA00022481"/>
    </source>
</evidence>
<proteinExistence type="inferred from homology"/>
<evidence type="ECO:0000259" key="10">
    <source>
        <dbReference type="PROSITE" id="PS50111"/>
    </source>
</evidence>
<evidence type="ECO:0000256" key="4">
    <source>
        <dbReference type="ARBA" id="ARBA00022692"/>
    </source>
</evidence>
<gene>
    <name evidence="11" type="ORF">BBG20_15785</name>
    <name evidence="12" type="ORF">C9382_25790</name>
</gene>
<dbReference type="Proteomes" id="UP000095081">
    <property type="component" value="Unassembled WGS sequence"/>
</dbReference>
<dbReference type="SMART" id="SM00283">
    <property type="entry name" value="MA"/>
    <property type="match status" value="1"/>
</dbReference>
<name>A0A2T4FM28_9PSED</name>
<dbReference type="AlphaFoldDB" id="A0A2T4FM28"/>
<evidence type="ECO:0000256" key="6">
    <source>
        <dbReference type="ARBA" id="ARBA00023136"/>
    </source>
</evidence>
<reference evidence="11 13" key="1">
    <citation type="submission" date="2016-06" db="EMBL/GenBank/DDBJ databases">
        <title>Draft genome sequence of Pseudomonas sp. S1E40, a novel strain antagonistic activity to fungal plant pathogen.</title>
        <authorList>
            <person name="Tambong J.T."/>
            <person name="Tchagang C."/>
            <person name="Xu R."/>
        </authorList>
    </citation>
    <scope>NUCLEOTIDE SEQUENCE [LARGE SCALE GENOMIC DNA]</scope>
    <source>
        <strain evidence="11 13">S1E40</strain>
    </source>
</reference>
<evidence type="ECO:0000256" key="9">
    <source>
        <dbReference type="PROSITE-ProRule" id="PRU00284"/>
    </source>
</evidence>
<evidence type="ECO:0000313" key="11">
    <source>
        <dbReference type="EMBL" id="OCW25401.1"/>
    </source>
</evidence>
<comment type="similarity">
    <text evidence="8">Belongs to the methyl-accepting chemotaxis (MCP) protein family.</text>
</comment>
<dbReference type="InterPro" id="IPR004090">
    <property type="entry name" value="Chemotax_Me-accpt_rcpt"/>
</dbReference>
<comment type="caution">
    <text evidence="12">The sequence shown here is derived from an EMBL/GenBank/DDBJ whole genome shotgun (WGS) entry which is preliminary data.</text>
</comment>
<evidence type="ECO:0000313" key="12">
    <source>
        <dbReference type="EMBL" id="PTC24474.1"/>
    </source>
</evidence>
<dbReference type="OrthoDB" id="3288815at2"/>
<evidence type="ECO:0000256" key="7">
    <source>
        <dbReference type="ARBA" id="ARBA00023224"/>
    </source>
</evidence>
<organism evidence="12 14">
    <name type="scientific">Pseudomonas aylmerensis</name>
    <dbReference type="NCBI Taxonomy" id="1869229"/>
    <lineage>
        <taxon>Bacteria</taxon>
        <taxon>Pseudomonadati</taxon>
        <taxon>Pseudomonadota</taxon>
        <taxon>Gammaproteobacteria</taxon>
        <taxon>Pseudomonadales</taxon>
        <taxon>Pseudomonadaceae</taxon>
        <taxon>Pseudomonas</taxon>
    </lineage>
</organism>
<dbReference type="Pfam" id="PF00015">
    <property type="entry name" value="MCPsignal"/>
    <property type="match status" value="1"/>
</dbReference>
<dbReference type="EMBL" id="PYWW01000055">
    <property type="protein sequence ID" value="PTC24474.1"/>
    <property type="molecule type" value="Genomic_DNA"/>
</dbReference>
<evidence type="ECO:0000313" key="14">
    <source>
        <dbReference type="Proteomes" id="UP000240571"/>
    </source>
</evidence>
<reference evidence="12 14" key="2">
    <citation type="submission" date="2018-03" db="EMBL/GenBank/DDBJ databases">
        <title>Diversity of bacteria associated with corn roots inoculated with woodland soils in Canada, and Description of Pseudomonas aylmerense sp. nov.</title>
        <authorList>
            <person name="Tambong J.T."/>
            <person name="Xu R."/>
            <person name="Tchagang C."/>
        </authorList>
    </citation>
    <scope>NUCLEOTIDE SEQUENCE [LARGE SCALE GENOMIC DNA]</scope>
    <source>
        <strain evidence="12 14">S1E44</strain>
    </source>
</reference>
<dbReference type="Gene3D" id="1.10.287.950">
    <property type="entry name" value="Methyl-accepting chemotaxis protein"/>
    <property type="match status" value="1"/>
</dbReference>
<keyword evidence="6" id="KW-0472">Membrane</keyword>
<keyword evidence="7 9" id="KW-0807">Transducer</keyword>
<evidence type="ECO:0000256" key="1">
    <source>
        <dbReference type="ARBA" id="ARBA00004236"/>
    </source>
</evidence>
<feature type="domain" description="Methyl-accepting transducer" evidence="10">
    <location>
        <begin position="93"/>
        <end position="243"/>
    </location>
</feature>
<keyword evidence="4" id="KW-0812">Transmembrane</keyword>
<evidence type="ECO:0000256" key="8">
    <source>
        <dbReference type="ARBA" id="ARBA00029447"/>
    </source>
</evidence>
<dbReference type="InterPro" id="IPR004089">
    <property type="entry name" value="MCPsignal_dom"/>
</dbReference>
<dbReference type="PROSITE" id="PS50111">
    <property type="entry name" value="CHEMOTAXIS_TRANSDUC_2"/>
    <property type="match status" value="1"/>
</dbReference>
<evidence type="ECO:0000313" key="13">
    <source>
        <dbReference type="Proteomes" id="UP000095081"/>
    </source>
</evidence>
<dbReference type="PANTHER" id="PTHR32089:SF112">
    <property type="entry name" value="LYSOZYME-LIKE PROTEIN-RELATED"/>
    <property type="match status" value="1"/>
</dbReference>
<dbReference type="SUPFAM" id="SSF58104">
    <property type="entry name" value="Methyl-accepting chemotaxis protein (MCP) signaling domain"/>
    <property type="match status" value="1"/>
</dbReference>
<dbReference type="GO" id="GO:0006935">
    <property type="term" value="P:chemotaxis"/>
    <property type="evidence" value="ECO:0007669"/>
    <property type="project" value="InterPro"/>
</dbReference>
<keyword evidence="2" id="KW-1003">Cell membrane</keyword>
<accession>A0A2T4FM28</accession>
<evidence type="ECO:0000256" key="5">
    <source>
        <dbReference type="ARBA" id="ARBA00022989"/>
    </source>
</evidence>
<keyword evidence="13" id="KW-1185">Reference proteome</keyword>
<dbReference type="GO" id="GO:0004888">
    <property type="term" value="F:transmembrane signaling receptor activity"/>
    <property type="evidence" value="ECO:0007669"/>
    <property type="project" value="InterPro"/>
</dbReference>
<dbReference type="GO" id="GO:0007165">
    <property type="term" value="P:signal transduction"/>
    <property type="evidence" value="ECO:0007669"/>
    <property type="project" value="UniProtKB-KW"/>
</dbReference>
<dbReference type="EMBL" id="MAUE01000023">
    <property type="protein sequence ID" value="OCW25401.1"/>
    <property type="molecule type" value="Genomic_DNA"/>
</dbReference>
<dbReference type="Proteomes" id="UP000240571">
    <property type="component" value="Unassembled WGS sequence"/>
</dbReference>
<keyword evidence="5" id="KW-1133">Transmembrane helix</keyword>
<dbReference type="GO" id="GO:0005886">
    <property type="term" value="C:plasma membrane"/>
    <property type="evidence" value="ECO:0007669"/>
    <property type="project" value="UniProtKB-SubCell"/>
</dbReference>
<keyword evidence="3" id="KW-0488">Methylation</keyword>
<dbReference type="PRINTS" id="PR00260">
    <property type="entry name" value="CHEMTRNSDUCR"/>
</dbReference>
<dbReference type="PANTHER" id="PTHR32089">
    <property type="entry name" value="METHYL-ACCEPTING CHEMOTAXIS PROTEIN MCPB"/>
    <property type="match status" value="1"/>
</dbReference>
<protein>
    <submittedName>
        <fullName evidence="12">Chemotaxis protein</fullName>
    </submittedName>
</protein>
<dbReference type="RefSeq" id="WP_065904937.1">
    <property type="nucleotide sequence ID" value="NZ_MAUE01000023.1"/>
</dbReference>
<evidence type="ECO:0000256" key="2">
    <source>
        <dbReference type="ARBA" id="ARBA00022475"/>
    </source>
</evidence>
<comment type="subcellular location">
    <subcellularLocation>
        <location evidence="1">Cell membrane</location>
    </subcellularLocation>
</comment>